<dbReference type="NCBIfam" id="TIGR00250">
    <property type="entry name" value="RNAse_H_YqgF"/>
    <property type="match status" value="1"/>
</dbReference>
<dbReference type="Gene3D" id="3.30.420.140">
    <property type="entry name" value="YqgF/RNase H-like domain"/>
    <property type="match status" value="1"/>
</dbReference>
<dbReference type="AlphaFoldDB" id="A0A2H0V8D9"/>
<dbReference type="EMBL" id="PFAP01000001">
    <property type="protein sequence ID" value="PIR94639.1"/>
    <property type="molecule type" value="Genomic_DNA"/>
</dbReference>
<evidence type="ECO:0000259" key="6">
    <source>
        <dbReference type="SMART" id="SM00732"/>
    </source>
</evidence>
<gene>
    <name evidence="7" type="ORF">COT97_00040</name>
</gene>
<dbReference type="Pfam" id="PF03652">
    <property type="entry name" value="RuvX"/>
    <property type="match status" value="1"/>
</dbReference>
<comment type="subcellular location">
    <subcellularLocation>
        <location evidence="5">Cytoplasm</location>
    </subcellularLocation>
</comment>
<dbReference type="PANTHER" id="PTHR33317:SF4">
    <property type="entry name" value="POLYNUCLEOTIDYL TRANSFERASE, RIBONUCLEASE H-LIKE SUPERFAMILY PROTEIN"/>
    <property type="match status" value="1"/>
</dbReference>
<dbReference type="InterPro" id="IPR006641">
    <property type="entry name" value="YqgF/RNaseH-like_dom"/>
</dbReference>
<keyword evidence="3 5" id="KW-0540">Nuclease</keyword>
<proteinExistence type="inferred from homology"/>
<dbReference type="GO" id="GO:0005737">
    <property type="term" value="C:cytoplasm"/>
    <property type="evidence" value="ECO:0007669"/>
    <property type="project" value="UniProtKB-SubCell"/>
</dbReference>
<feature type="domain" description="YqgF/RNase H-like" evidence="6">
    <location>
        <begin position="1"/>
        <end position="99"/>
    </location>
</feature>
<comment type="function">
    <text evidence="5">Could be a nuclease involved in processing of the 5'-end of pre-16S rRNA.</text>
</comment>
<evidence type="ECO:0000256" key="2">
    <source>
        <dbReference type="ARBA" id="ARBA00022517"/>
    </source>
</evidence>
<dbReference type="HAMAP" id="MF_00651">
    <property type="entry name" value="Nuclease_YqgF"/>
    <property type="match status" value="1"/>
</dbReference>
<dbReference type="GO" id="GO:0004518">
    <property type="term" value="F:nuclease activity"/>
    <property type="evidence" value="ECO:0007669"/>
    <property type="project" value="UniProtKB-KW"/>
</dbReference>
<comment type="caution">
    <text evidence="7">The sequence shown here is derived from an EMBL/GenBank/DDBJ whole genome shotgun (WGS) entry which is preliminary data.</text>
</comment>
<comment type="similarity">
    <text evidence="5">Belongs to the YqgF HJR family.</text>
</comment>
<dbReference type="Proteomes" id="UP000229901">
    <property type="component" value="Unassembled WGS sequence"/>
</dbReference>
<dbReference type="PANTHER" id="PTHR33317">
    <property type="entry name" value="POLYNUCLEOTIDYL TRANSFERASE, RIBONUCLEASE H-LIKE SUPERFAMILY PROTEIN"/>
    <property type="match status" value="1"/>
</dbReference>
<keyword evidence="4 5" id="KW-0378">Hydrolase</keyword>
<evidence type="ECO:0000256" key="1">
    <source>
        <dbReference type="ARBA" id="ARBA00022490"/>
    </source>
</evidence>
<dbReference type="GO" id="GO:0016788">
    <property type="term" value="F:hydrolase activity, acting on ester bonds"/>
    <property type="evidence" value="ECO:0007669"/>
    <property type="project" value="UniProtKB-UniRule"/>
</dbReference>
<evidence type="ECO:0000256" key="4">
    <source>
        <dbReference type="ARBA" id="ARBA00022801"/>
    </source>
</evidence>
<keyword evidence="1 5" id="KW-0963">Cytoplasm</keyword>
<evidence type="ECO:0000256" key="5">
    <source>
        <dbReference type="HAMAP-Rule" id="MF_00651"/>
    </source>
</evidence>
<name>A0A2H0V8D9_9BACT</name>
<reference evidence="8" key="1">
    <citation type="submission" date="2017-09" db="EMBL/GenBank/DDBJ databases">
        <title>Depth-based differentiation of microbial function through sediment-hosted aquifers and enrichment of novel symbionts in the deep terrestrial subsurface.</title>
        <authorList>
            <person name="Probst A.J."/>
            <person name="Ladd B."/>
            <person name="Jarett J.K."/>
            <person name="Geller-Mcgrath D.E."/>
            <person name="Sieber C.M.K."/>
            <person name="Emerson J.B."/>
            <person name="Anantharaman K."/>
            <person name="Thomas B.C."/>
            <person name="Malmstrom R."/>
            <person name="Stieglmeier M."/>
            <person name="Klingl A."/>
            <person name="Woyke T."/>
            <person name="Ryan C.M."/>
            <person name="Banfield J.F."/>
        </authorList>
    </citation>
    <scope>NUCLEOTIDE SEQUENCE [LARGE SCALE GENOMIC DNA]</scope>
</reference>
<evidence type="ECO:0000313" key="7">
    <source>
        <dbReference type="EMBL" id="PIR94639.1"/>
    </source>
</evidence>
<keyword evidence="2 5" id="KW-0690">Ribosome biogenesis</keyword>
<dbReference type="InterPro" id="IPR037027">
    <property type="entry name" value="YqgF/RNaseH-like_dom_sf"/>
</dbReference>
<organism evidence="7 8">
    <name type="scientific">Candidatus Falkowbacteria bacterium CG10_big_fil_rev_8_21_14_0_10_39_11</name>
    <dbReference type="NCBI Taxonomy" id="1974565"/>
    <lineage>
        <taxon>Bacteria</taxon>
        <taxon>Candidatus Falkowiibacteriota</taxon>
    </lineage>
</organism>
<evidence type="ECO:0000313" key="8">
    <source>
        <dbReference type="Proteomes" id="UP000229901"/>
    </source>
</evidence>
<dbReference type="GO" id="GO:0000967">
    <property type="term" value="P:rRNA 5'-end processing"/>
    <property type="evidence" value="ECO:0007669"/>
    <property type="project" value="UniProtKB-UniRule"/>
</dbReference>
<dbReference type="InterPro" id="IPR012337">
    <property type="entry name" value="RNaseH-like_sf"/>
</dbReference>
<dbReference type="CDD" id="cd16964">
    <property type="entry name" value="YqgF"/>
    <property type="match status" value="1"/>
</dbReference>
<dbReference type="EC" id="3.1.-.-" evidence="5"/>
<dbReference type="InterPro" id="IPR005227">
    <property type="entry name" value="YqgF"/>
</dbReference>
<protein>
    <recommendedName>
        <fullName evidence="5">Putative pre-16S rRNA nuclease</fullName>
        <ecNumber evidence="5">3.1.-.-</ecNumber>
    </recommendedName>
</protein>
<sequence>MHYIGLDWGTAKIGIAIGSDETKFASPILTLSYHSLSEIIEKLSELIISEQAEAFVIGHPISLAGEAKREQSFHTFVKEIESLGLPVYFEDERLSTKYAASLAREFKGSKKVSDDEVAAAAILQTYFDKK</sequence>
<evidence type="ECO:0000256" key="3">
    <source>
        <dbReference type="ARBA" id="ARBA00022722"/>
    </source>
</evidence>
<dbReference type="SMART" id="SM00732">
    <property type="entry name" value="YqgFc"/>
    <property type="match status" value="1"/>
</dbReference>
<dbReference type="SUPFAM" id="SSF53098">
    <property type="entry name" value="Ribonuclease H-like"/>
    <property type="match status" value="1"/>
</dbReference>
<accession>A0A2H0V8D9</accession>